<feature type="binding site" description="axial binding residue" evidence="9">
    <location>
        <position position="436"/>
    </location>
    <ligand>
        <name>heme</name>
        <dbReference type="ChEBI" id="CHEBI:30413"/>
    </ligand>
    <ligandPart>
        <name>Fe</name>
        <dbReference type="ChEBI" id="CHEBI:18248"/>
    </ligandPart>
</feature>
<dbReference type="PANTHER" id="PTHR46300">
    <property type="entry name" value="P450, PUTATIVE (EUROFUNG)-RELATED-RELATED"/>
    <property type="match status" value="1"/>
</dbReference>
<keyword evidence="7 9" id="KW-0408">Iron</keyword>
<protein>
    <recommendedName>
        <fullName evidence="14">Cytochrome P450</fullName>
    </recommendedName>
</protein>
<evidence type="ECO:0000256" key="1">
    <source>
        <dbReference type="ARBA" id="ARBA00001971"/>
    </source>
</evidence>
<dbReference type="EMBL" id="KL198054">
    <property type="protein sequence ID" value="KDQ11849.1"/>
    <property type="molecule type" value="Genomic_DNA"/>
</dbReference>
<name>A0A067M8I8_BOTB1</name>
<keyword evidence="6 10" id="KW-0560">Oxidoreductase</keyword>
<evidence type="ECO:0000256" key="4">
    <source>
        <dbReference type="ARBA" id="ARBA00022617"/>
    </source>
</evidence>
<organism evidence="12 13">
    <name type="scientific">Botryobasidium botryosum (strain FD-172 SS1)</name>
    <dbReference type="NCBI Taxonomy" id="930990"/>
    <lineage>
        <taxon>Eukaryota</taxon>
        <taxon>Fungi</taxon>
        <taxon>Dikarya</taxon>
        <taxon>Basidiomycota</taxon>
        <taxon>Agaricomycotina</taxon>
        <taxon>Agaricomycetes</taxon>
        <taxon>Cantharellales</taxon>
        <taxon>Botryobasidiaceae</taxon>
        <taxon>Botryobasidium</taxon>
    </lineage>
</organism>
<dbReference type="PRINTS" id="PR00463">
    <property type="entry name" value="EP450I"/>
</dbReference>
<feature type="signal peptide" evidence="11">
    <location>
        <begin position="1"/>
        <end position="21"/>
    </location>
</feature>
<evidence type="ECO:0000256" key="11">
    <source>
        <dbReference type="SAM" id="SignalP"/>
    </source>
</evidence>
<dbReference type="AlphaFoldDB" id="A0A067M8I8"/>
<evidence type="ECO:0000256" key="8">
    <source>
        <dbReference type="ARBA" id="ARBA00023033"/>
    </source>
</evidence>
<proteinExistence type="inferred from homology"/>
<dbReference type="PROSITE" id="PS00086">
    <property type="entry name" value="CYTOCHROME_P450"/>
    <property type="match status" value="1"/>
</dbReference>
<dbReference type="GO" id="GO:0004497">
    <property type="term" value="F:monooxygenase activity"/>
    <property type="evidence" value="ECO:0007669"/>
    <property type="project" value="UniProtKB-KW"/>
</dbReference>
<dbReference type="GO" id="GO:0005506">
    <property type="term" value="F:iron ion binding"/>
    <property type="evidence" value="ECO:0007669"/>
    <property type="project" value="InterPro"/>
</dbReference>
<keyword evidence="8 10" id="KW-0503">Monooxygenase</keyword>
<evidence type="ECO:0000256" key="5">
    <source>
        <dbReference type="ARBA" id="ARBA00022723"/>
    </source>
</evidence>
<dbReference type="CDD" id="cd11065">
    <property type="entry name" value="CYP64-like"/>
    <property type="match status" value="1"/>
</dbReference>
<gene>
    <name evidence="12" type="ORF">BOTBODRAFT_34941</name>
</gene>
<evidence type="ECO:0000256" key="3">
    <source>
        <dbReference type="ARBA" id="ARBA00010617"/>
    </source>
</evidence>
<comment type="pathway">
    <text evidence="2">Secondary metabolite biosynthesis.</text>
</comment>
<dbReference type="InterPro" id="IPR017972">
    <property type="entry name" value="Cyt_P450_CS"/>
</dbReference>
<dbReference type="InterPro" id="IPR036396">
    <property type="entry name" value="Cyt_P450_sf"/>
</dbReference>
<dbReference type="GO" id="GO:0016705">
    <property type="term" value="F:oxidoreductase activity, acting on paired donors, with incorporation or reduction of molecular oxygen"/>
    <property type="evidence" value="ECO:0007669"/>
    <property type="project" value="InterPro"/>
</dbReference>
<comment type="similarity">
    <text evidence="3 10">Belongs to the cytochrome P450 family.</text>
</comment>
<keyword evidence="4 9" id="KW-0349">Heme</keyword>
<dbReference type="InParanoid" id="A0A067M8I8"/>
<sequence>MADTITLALLVLIFIASFVSLRHYGTSKIISNPRRLSLPPGPTPELILGNTRQLPLHSPWEKFSEWRKKFGDILYLTTIGGPIVVLNSYESMYGLLQCKSSSANRPVFQMGGKMIGFDRMINIRQSDEKWKTGRKIIQSALSNEAIRSFYPSLEGATRTCLLHILEHPDDFKAHLELLTGKIIVLFTYGLKVESSQDELIAINNEAVGPSLAYFAPGAVLVDTFPILRHVPSWFPGAGFKRHAKILRQKVDTMFDVPFNRVKTNMAAGIAIPSFTLENLQDGIYDESDQLASAGSMYIAAVDTTVAALASFVLAMALYPDVQRKAQAEIDEVVKHGALPTFEDRDRLPYIGLLIKELQRWKPVLNLGVLHFATTDDDYDGYFIPKGTTVLPNVWAVTQDESNYKDPNRFWPERFENPETAELDPYKYAFGFGRRMCPGMNFADATIYITVASILAAFNISKPRDENGNEVELDVPYTQGLIACPENFKCIIRPRSEAAASLVRTTADEQGW</sequence>
<dbReference type="GO" id="GO:0020037">
    <property type="term" value="F:heme binding"/>
    <property type="evidence" value="ECO:0007669"/>
    <property type="project" value="InterPro"/>
</dbReference>
<keyword evidence="5 9" id="KW-0479">Metal-binding</keyword>
<dbReference type="InterPro" id="IPR050364">
    <property type="entry name" value="Cytochrome_P450_fung"/>
</dbReference>
<accession>A0A067M8I8</accession>
<keyword evidence="13" id="KW-1185">Reference proteome</keyword>
<evidence type="ECO:0000256" key="10">
    <source>
        <dbReference type="RuleBase" id="RU000461"/>
    </source>
</evidence>
<dbReference type="OrthoDB" id="2789670at2759"/>
<evidence type="ECO:0000313" key="13">
    <source>
        <dbReference type="Proteomes" id="UP000027195"/>
    </source>
</evidence>
<dbReference type="Proteomes" id="UP000027195">
    <property type="component" value="Unassembled WGS sequence"/>
</dbReference>
<feature type="chain" id="PRO_5001641085" description="Cytochrome P450" evidence="11">
    <location>
        <begin position="22"/>
        <end position="511"/>
    </location>
</feature>
<dbReference type="STRING" id="930990.A0A067M8I8"/>
<evidence type="ECO:0000313" key="12">
    <source>
        <dbReference type="EMBL" id="KDQ11849.1"/>
    </source>
</evidence>
<dbReference type="Pfam" id="PF00067">
    <property type="entry name" value="p450"/>
    <property type="match status" value="1"/>
</dbReference>
<evidence type="ECO:0000256" key="2">
    <source>
        <dbReference type="ARBA" id="ARBA00005179"/>
    </source>
</evidence>
<dbReference type="InterPro" id="IPR001128">
    <property type="entry name" value="Cyt_P450"/>
</dbReference>
<comment type="cofactor">
    <cofactor evidence="1 9">
        <name>heme</name>
        <dbReference type="ChEBI" id="CHEBI:30413"/>
    </cofactor>
</comment>
<reference evidence="13" key="1">
    <citation type="journal article" date="2014" name="Proc. Natl. Acad. Sci. U.S.A.">
        <title>Extensive sampling of basidiomycete genomes demonstrates inadequacy of the white-rot/brown-rot paradigm for wood decay fungi.</title>
        <authorList>
            <person name="Riley R."/>
            <person name="Salamov A.A."/>
            <person name="Brown D.W."/>
            <person name="Nagy L.G."/>
            <person name="Floudas D."/>
            <person name="Held B.W."/>
            <person name="Levasseur A."/>
            <person name="Lombard V."/>
            <person name="Morin E."/>
            <person name="Otillar R."/>
            <person name="Lindquist E.A."/>
            <person name="Sun H."/>
            <person name="LaButti K.M."/>
            <person name="Schmutz J."/>
            <person name="Jabbour D."/>
            <person name="Luo H."/>
            <person name="Baker S.E."/>
            <person name="Pisabarro A.G."/>
            <person name="Walton J.D."/>
            <person name="Blanchette R.A."/>
            <person name="Henrissat B."/>
            <person name="Martin F."/>
            <person name="Cullen D."/>
            <person name="Hibbett D.S."/>
            <person name="Grigoriev I.V."/>
        </authorList>
    </citation>
    <scope>NUCLEOTIDE SEQUENCE [LARGE SCALE GENOMIC DNA]</scope>
    <source>
        <strain evidence="13">FD-172 SS1</strain>
    </source>
</reference>
<evidence type="ECO:0000256" key="6">
    <source>
        <dbReference type="ARBA" id="ARBA00023002"/>
    </source>
</evidence>
<dbReference type="SUPFAM" id="SSF48264">
    <property type="entry name" value="Cytochrome P450"/>
    <property type="match status" value="1"/>
</dbReference>
<evidence type="ECO:0008006" key="14">
    <source>
        <dbReference type="Google" id="ProtNLM"/>
    </source>
</evidence>
<evidence type="ECO:0000256" key="9">
    <source>
        <dbReference type="PIRSR" id="PIRSR602401-1"/>
    </source>
</evidence>
<dbReference type="HOGENOM" id="CLU_001570_2_3_1"/>
<evidence type="ECO:0000256" key="7">
    <source>
        <dbReference type="ARBA" id="ARBA00023004"/>
    </source>
</evidence>
<keyword evidence="11" id="KW-0732">Signal</keyword>
<dbReference type="Gene3D" id="1.10.630.10">
    <property type="entry name" value="Cytochrome P450"/>
    <property type="match status" value="1"/>
</dbReference>
<dbReference type="InterPro" id="IPR002401">
    <property type="entry name" value="Cyt_P450_E_grp-I"/>
</dbReference>
<dbReference type="PANTHER" id="PTHR46300:SF7">
    <property type="entry name" value="P450, PUTATIVE (EUROFUNG)-RELATED"/>
    <property type="match status" value="1"/>
</dbReference>